<dbReference type="InterPro" id="IPR043127">
    <property type="entry name" value="Sec-1-like_dom3a"/>
</dbReference>
<dbReference type="VEuPathDB" id="MicrosporidiaDB:CWI37_2399p0010"/>
<dbReference type="Gene3D" id="1.25.40.60">
    <property type="match status" value="1"/>
</dbReference>
<comment type="caution">
    <text evidence="2">The sequence shown here is derived from an EMBL/GenBank/DDBJ whole genome shotgun (WGS) entry which is preliminary data.</text>
</comment>
<dbReference type="InterPro" id="IPR036045">
    <property type="entry name" value="Sec1-like_sf"/>
</dbReference>
<gene>
    <name evidence="2" type="ORF">CWI37_2399p0010</name>
</gene>
<dbReference type="PIRSF" id="PIRSF005715">
    <property type="entry name" value="VPS45_Sec1"/>
    <property type="match status" value="1"/>
</dbReference>
<dbReference type="Proteomes" id="UP000292362">
    <property type="component" value="Unassembled WGS sequence"/>
</dbReference>
<comment type="similarity">
    <text evidence="1">Belongs to the STXBP/unc-18/SEC1 family.</text>
</comment>
<dbReference type="Gene3D" id="3.40.50.1910">
    <property type="match status" value="1"/>
</dbReference>
<dbReference type="GO" id="GO:0016192">
    <property type="term" value="P:vesicle-mediated transport"/>
    <property type="evidence" value="ECO:0007669"/>
    <property type="project" value="InterPro"/>
</dbReference>
<evidence type="ECO:0000313" key="2">
    <source>
        <dbReference type="EMBL" id="TBT97246.1"/>
    </source>
</evidence>
<dbReference type="InterPro" id="IPR001619">
    <property type="entry name" value="Sec1-like"/>
</dbReference>
<dbReference type="PANTHER" id="PTHR11679">
    <property type="entry name" value="VESICLE PROTEIN SORTING-ASSOCIATED"/>
    <property type="match status" value="1"/>
</dbReference>
<dbReference type="InterPro" id="IPR043154">
    <property type="entry name" value="Sec-1-like_dom1"/>
</dbReference>
<organism evidence="2 3">
    <name type="scientific">Hamiltosporidium tvaerminnensis</name>
    <dbReference type="NCBI Taxonomy" id="1176355"/>
    <lineage>
        <taxon>Eukaryota</taxon>
        <taxon>Fungi</taxon>
        <taxon>Fungi incertae sedis</taxon>
        <taxon>Microsporidia</taxon>
        <taxon>Dubosqiidae</taxon>
        <taxon>Hamiltosporidium</taxon>
    </lineage>
</organism>
<accession>A0A4Q9KRF3</accession>
<sequence length="520" mass="60662">MDIKTLTKQKIITEVIKHGHSKDEWRVMIIDEYTASIITNVFTISEILSYNIISLIRIEEKEKPNLKEFSVIYFVKITETSIKSIKKDFKKKSFKSFYVITANEITSNQLNKIDLVGPPEISIKQLNFGFVPYESRVFIVKDNLFDGIKSFSNIFDINFNVCYTNDLTKDIAFTLNDYFETQKKKNYGNLIILDRSVDLYTPLLHYYTFQAILHDFKFLVDNFYIEKEIHFEESDKLWTSIRHGHIAEINNILSEKAKILVSGIKKLEKDIDIKDLAKIVAETPENLKLKSEVEMFLELLDKSITKFELDNLPLVSDLEQSISTRYTKSGNKYREAINDFFDILKNPEIRKHDKLRLYLLLLVSKYTLEKNEEQHIIDKGWLSKSEINLKNKIKKMTEYFIIRKELNREIKYDISRYQPILKDILYSFHEKKKCFINIIGCKEDSATEEVSLRQGGFVFKSNNGDSTKKKKVIVVYFIGGVTFAEIAIAYDVSSKLGIEIIVGSDQILTPESFLDNINKK</sequence>
<protein>
    <submittedName>
        <fullName evidence="2">Sec1-like protein</fullName>
    </submittedName>
</protein>
<dbReference type="SUPFAM" id="SSF56815">
    <property type="entry name" value="Sec1/munc18-like (SM) proteins"/>
    <property type="match status" value="1"/>
</dbReference>
<name>A0A4Q9KRF3_9MICR</name>
<evidence type="ECO:0000256" key="1">
    <source>
        <dbReference type="ARBA" id="ARBA00009884"/>
    </source>
</evidence>
<dbReference type="Pfam" id="PF00995">
    <property type="entry name" value="Sec1"/>
    <property type="match status" value="1"/>
</dbReference>
<dbReference type="InterPro" id="IPR027482">
    <property type="entry name" value="Sec1-like_dom2"/>
</dbReference>
<reference evidence="2 3" key="1">
    <citation type="submission" date="2017-12" db="EMBL/GenBank/DDBJ databases">
        <authorList>
            <person name="Pombert J.-F."/>
            <person name="Haag K.L."/>
            <person name="Ebert D."/>
        </authorList>
    </citation>
    <scope>NUCLEOTIDE SEQUENCE [LARGE SCALE GENOMIC DNA]</scope>
    <source>
        <strain evidence="2">FI-OER-3-3</strain>
    </source>
</reference>
<dbReference type="Gene3D" id="3.40.50.2060">
    <property type="match status" value="1"/>
</dbReference>
<dbReference type="EMBL" id="PITJ01002399">
    <property type="protein sequence ID" value="TBT97246.1"/>
    <property type="molecule type" value="Genomic_DNA"/>
</dbReference>
<proteinExistence type="inferred from homology"/>
<dbReference type="AlphaFoldDB" id="A0A4Q9KRF3"/>
<dbReference type="Gene3D" id="3.90.830.10">
    <property type="entry name" value="Syntaxin Binding Protein 1, Chain A, domain 2"/>
    <property type="match status" value="1"/>
</dbReference>
<evidence type="ECO:0000313" key="3">
    <source>
        <dbReference type="Proteomes" id="UP000292362"/>
    </source>
</evidence>